<gene>
    <name evidence="1" type="ORF">GCM10022287_09250</name>
</gene>
<keyword evidence="2" id="KW-1185">Reference proteome</keyword>
<sequence>MANTVKNVHPYISKQFAVIFPGAAEGDTVDYAPACSSALLNPSSSTQTWKGGTPEAVFTDVTSPTYTFDVTIGQDWVDVESFANYLEEHAGELIEDIAYTPRPGAPTWTFDAYVPPVPVGGNIDDWATAQLSFPVVGSPVKTPAGA</sequence>
<name>A0ABP7ZUN9_9MICO</name>
<dbReference type="EMBL" id="BAABBW010000001">
    <property type="protein sequence ID" value="GAA4170788.1"/>
    <property type="molecule type" value="Genomic_DNA"/>
</dbReference>
<reference evidence="2" key="1">
    <citation type="journal article" date="2019" name="Int. J. Syst. Evol. Microbiol.">
        <title>The Global Catalogue of Microorganisms (GCM) 10K type strain sequencing project: providing services to taxonomists for standard genome sequencing and annotation.</title>
        <authorList>
            <consortium name="The Broad Institute Genomics Platform"/>
            <consortium name="The Broad Institute Genome Sequencing Center for Infectious Disease"/>
            <person name="Wu L."/>
            <person name="Ma J."/>
        </authorList>
    </citation>
    <scope>NUCLEOTIDE SEQUENCE [LARGE SCALE GENOMIC DNA]</scope>
    <source>
        <strain evidence="2">JCM 17591</strain>
    </source>
</reference>
<proteinExistence type="predicted"/>
<comment type="caution">
    <text evidence="1">The sequence shown here is derived from an EMBL/GenBank/DDBJ whole genome shotgun (WGS) entry which is preliminary data.</text>
</comment>
<evidence type="ECO:0008006" key="3">
    <source>
        <dbReference type="Google" id="ProtNLM"/>
    </source>
</evidence>
<protein>
    <recommendedName>
        <fullName evidence="3">Phage tail protein</fullName>
    </recommendedName>
</protein>
<organism evidence="1 2">
    <name type="scientific">Gryllotalpicola koreensis</name>
    <dbReference type="NCBI Taxonomy" id="993086"/>
    <lineage>
        <taxon>Bacteria</taxon>
        <taxon>Bacillati</taxon>
        <taxon>Actinomycetota</taxon>
        <taxon>Actinomycetes</taxon>
        <taxon>Micrococcales</taxon>
        <taxon>Microbacteriaceae</taxon>
        <taxon>Gryllotalpicola</taxon>
    </lineage>
</organism>
<evidence type="ECO:0000313" key="2">
    <source>
        <dbReference type="Proteomes" id="UP001501079"/>
    </source>
</evidence>
<accession>A0ABP7ZUN9</accession>
<dbReference type="Proteomes" id="UP001501079">
    <property type="component" value="Unassembled WGS sequence"/>
</dbReference>
<evidence type="ECO:0000313" key="1">
    <source>
        <dbReference type="EMBL" id="GAA4170788.1"/>
    </source>
</evidence>
<dbReference type="RefSeq" id="WP_344752102.1">
    <property type="nucleotide sequence ID" value="NZ_BAABBW010000001.1"/>
</dbReference>